<dbReference type="GO" id="GO:0006817">
    <property type="term" value="P:phosphate ion transport"/>
    <property type="evidence" value="ECO:0007669"/>
    <property type="project" value="UniProtKB-KW"/>
</dbReference>
<evidence type="ECO:0000256" key="11">
    <source>
        <dbReference type="SAM" id="MobiDB-lite"/>
    </source>
</evidence>
<evidence type="ECO:0000256" key="5">
    <source>
        <dbReference type="ARBA" id="ARBA00022592"/>
    </source>
</evidence>
<keyword evidence="5 10" id="KW-0592">Phosphate transport</keyword>
<evidence type="ECO:0000256" key="1">
    <source>
        <dbReference type="ARBA" id="ARBA00004651"/>
    </source>
</evidence>
<evidence type="ECO:0000256" key="3">
    <source>
        <dbReference type="ARBA" id="ARBA00022448"/>
    </source>
</evidence>
<dbReference type="OrthoDB" id="9785113at2"/>
<evidence type="ECO:0000259" key="12">
    <source>
        <dbReference type="PROSITE" id="PS50928"/>
    </source>
</evidence>
<dbReference type="GO" id="GO:0005886">
    <property type="term" value="C:plasma membrane"/>
    <property type="evidence" value="ECO:0007669"/>
    <property type="project" value="UniProtKB-SubCell"/>
</dbReference>
<comment type="function">
    <text evidence="10">Part of the binding-protein-dependent transport system for phosphate; probably responsible for the translocation of the substrate across the membrane.</text>
</comment>
<accession>A0A4Y3KKP4</accession>
<sequence>MTATTSPAPPGTEPGGLPEPRRRPSRLRPAGRARTVERGASRVFRWTATSAGALILVVLAAVAVFLVVKAMPALTSTSAELVDSVSFMRNSSSLLDYVGPLVFGTVLAAVLALALAVPVAIAIALFISHYAPRRLASGLGYVVDLLAAVPSVVYGLWGAMVLAPIVQPVWSWLNSTLGWIPFFSGTVSPTGRVILTVGVVLAVMILPIITAVSREVFLQTPRLYEEAALALGATRWEMIRMTVLPFGRSGVVSAAMLGLGRALGETMAVLMILSQGFLYSVLLLVAGQQQTIAANIAAQFPEASDQGMSVLIATGLALFVITLVVNMSARAIVARRKDFSGAN</sequence>
<comment type="similarity">
    <text evidence="2 10">Belongs to the binding-protein-dependent transport system permease family. CysTW subfamily.</text>
</comment>
<feature type="transmembrane region" description="Helical" evidence="9">
    <location>
        <begin position="139"/>
        <end position="166"/>
    </location>
</feature>
<comment type="caution">
    <text evidence="13">The sequence shown here is derived from an EMBL/GenBank/DDBJ whole genome shotgun (WGS) entry which is preliminary data.</text>
</comment>
<name>A0A4Y3KKP4_9CELL</name>
<dbReference type="InterPro" id="IPR051124">
    <property type="entry name" value="Phosphate_Transport_Permease"/>
</dbReference>
<dbReference type="GO" id="GO:0005315">
    <property type="term" value="F:phosphate transmembrane transporter activity"/>
    <property type="evidence" value="ECO:0007669"/>
    <property type="project" value="InterPro"/>
</dbReference>
<dbReference type="PANTHER" id="PTHR30425:SF1">
    <property type="entry name" value="PHOSPHATE TRANSPORT SYSTEM PERMEASE PROTEIN PSTC"/>
    <property type="match status" value="1"/>
</dbReference>
<proteinExistence type="inferred from homology"/>
<keyword evidence="3 9" id="KW-0813">Transport</keyword>
<protein>
    <recommendedName>
        <fullName evidence="10">Phosphate transport system permease protein</fullName>
    </recommendedName>
</protein>
<dbReference type="PROSITE" id="PS50928">
    <property type="entry name" value="ABC_TM1"/>
    <property type="match status" value="1"/>
</dbReference>
<feature type="transmembrane region" description="Helical" evidence="9">
    <location>
        <begin position="43"/>
        <end position="68"/>
    </location>
</feature>
<feature type="domain" description="ABC transmembrane type-1" evidence="12">
    <location>
        <begin position="102"/>
        <end position="329"/>
    </location>
</feature>
<dbReference type="RefSeq" id="WP_141370433.1">
    <property type="nucleotide sequence ID" value="NZ_BJLQ01000016.1"/>
</dbReference>
<feature type="transmembrane region" description="Helical" evidence="9">
    <location>
        <begin position="307"/>
        <end position="327"/>
    </location>
</feature>
<evidence type="ECO:0000256" key="2">
    <source>
        <dbReference type="ARBA" id="ARBA00007069"/>
    </source>
</evidence>
<dbReference type="Proteomes" id="UP000320461">
    <property type="component" value="Unassembled WGS sequence"/>
</dbReference>
<dbReference type="InterPro" id="IPR000515">
    <property type="entry name" value="MetI-like"/>
</dbReference>
<feature type="region of interest" description="Disordered" evidence="11">
    <location>
        <begin position="1"/>
        <end position="34"/>
    </location>
</feature>
<keyword evidence="8 9" id="KW-0472">Membrane</keyword>
<evidence type="ECO:0000256" key="7">
    <source>
        <dbReference type="ARBA" id="ARBA00022989"/>
    </source>
</evidence>
<feature type="transmembrane region" description="Helical" evidence="9">
    <location>
        <begin position="266"/>
        <end position="287"/>
    </location>
</feature>
<evidence type="ECO:0000256" key="6">
    <source>
        <dbReference type="ARBA" id="ARBA00022692"/>
    </source>
</evidence>
<organism evidence="13 14">
    <name type="scientific">Cellulomonas gelida</name>
    <dbReference type="NCBI Taxonomy" id="1712"/>
    <lineage>
        <taxon>Bacteria</taxon>
        <taxon>Bacillati</taxon>
        <taxon>Actinomycetota</taxon>
        <taxon>Actinomycetes</taxon>
        <taxon>Micrococcales</taxon>
        <taxon>Cellulomonadaceae</taxon>
        <taxon>Cellulomonas</taxon>
    </lineage>
</organism>
<dbReference type="AlphaFoldDB" id="A0A4Y3KKP4"/>
<comment type="subcellular location">
    <subcellularLocation>
        <location evidence="1 9">Cell membrane</location>
        <topology evidence="1 9">Multi-pass membrane protein</topology>
    </subcellularLocation>
</comment>
<keyword evidence="14" id="KW-1185">Reference proteome</keyword>
<dbReference type="EMBL" id="BJLQ01000016">
    <property type="protein sequence ID" value="GEA84582.1"/>
    <property type="molecule type" value="Genomic_DNA"/>
</dbReference>
<evidence type="ECO:0000313" key="14">
    <source>
        <dbReference type="Proteomes" id="UP000320461"/>
    </source>
</evidence>
<feature type="transmembrane region" description="Helical" evidence="9">
    <location>
        <begin position="101"/>
        <end position="127"/>
    </location>
</feature>
<keyword evidence="7 9" id="KW-1133">Transmembrane helix</keyword>
<dbReference type="InterPro" id="IPR035906">
    <property type="entry name" value="MetI-like_sf"/>
</dbReference>
<evidence type="ECO:0000313" key="13">
    <source>
        <dbReference type="EMBL" id="GEA84582.1"/>
    </source>
</evidence>
<dbReference type="Pfam" id="PF00528">
    <property type="entry name" value="BPD_transp_1"/>
    <property type="match status" value="1"/>
</dbReference>
<evidence type="ECO:0000256" key="4">
    <source>
        <dbReference type="ARBA" id="ARBA00022475"/>
    </source>
</evidence>
<dbReference type="Gene3D" id="1.10.3720.10">
    <property type="entry name" value="MetI-like"/>
    <property type="match status" value="1"/>
</dbReference>
<dbReference type="PANTHER" id="PTHR30425">
    <property type="entry name" value="PHOSPHATE TRANSPORT SYSTEM PERMEASE PROTEIN PST"/>
    <property type="match status" value="1"/>
</dbReference>
<dbReference type="InterPro" id="IPR011864">
    <property type="entry name" value="Phosphate_PstC"/>
</dbReference>
<dbReference type="NCBIfam" id="TIGR02138">
    <property type="entry name" value="phosphate_pstC"/>
    <property type="match status" value="1"/>
</dbReference>
<dbReference type="CDD" id="cd06261">
    <property type="entry name" value="TM_PBP2"/>
    <property type="match status" value="1"/>
</dbReference>
<dbReference type="SUPFAM" id="SSF161098">
    <property type="entry name" value="MetI-like"/>
    <property type="match status" value="1"/>
</dbReference>
<evidence type="ECO:0000256" key="10">
    <source>
        <dbReference type="RuleBase" id="RU363054"/>
    </source>
</evidence>
<gene>
    <name evidence="13" type="primary">pstC_1</name>
    <name evidence="13" type="ORF">CGE01nite_18330</name>
</gene>
<reference evidence="13 14" key="1">
    <citation type="submission" date="2019-06" db="EMBL/GenBank/DDBJ databases">
        <title>Whole genome shotgun sequence of Cellulomonas gelida NBRC 3748.</title>
        <authorList>
            <person name="Hosoyama A."/>
            <person name="Uohara A."/>
            <person name="Ohji S."/>
            <person name="Ichikawa N."/>
        </authorList>
    </citation>
    <scope>NUCLEOTIDE SEQUENCE [LARGE SCALE GENOMIC DNA]</scope>
    <source>
        <strain evidence="13 14">NBRC 3748</strain>
    </source>
</reference>
<keyword evidence="6 9" id="KW-0812">Transmembrane</keyword>
<keyword evidence="4 10" id="KW-1003">Cell membrane</keyword>
<feature type="transmembrane region" description="Helical" evidence="9">
    <location>
        <begin position="193"/>
        <end position="212"/>
    </location>
</feature>
<evidence type="ECO:0000256" key="9">
    <source>
        <dbReference type="RuleBase" id="RU363032"/>
    </source>
</evidence>
<evidence type="ECO:0000256" key="8">
    <source>
        <dbReference type="ARBA" id="ARBA00023136"/>
    </source>
</evidence>